<proteinExistence type="predicted"/>
<keyword evidence="1" id="KW-0732">Signal</keyword>
<sequence>MSLHGSGCLMVWAGIILDALTDLRDFDRCSVVAAKYRNEILDLYPRLLRSAVGLDCLFMNGNARLQMSHLVEICMEGGIASVRNGQQYLRTVTP</sequence>
<gene>
    <name evidence="2" type="ORF">AVEN_209053_1</name>
</gene>
<evidence type="ECO:0000313" key="2">
    <source>
        <dbReference type="EMBL" id="GBN44173.1"/>
    </source>
</evidence>
<evidence type="ECO:0000313" key="3">
    <source>
        <dbReference type="Proteomes" id="UP000499080"/>
    </source>
</evidence>
<dbReference type="Proteomes" id="UP000499080">
    <property type="component" value="Unassembled WGS sequence"/>
</dbReference>
<protein>
    <submittedName>
        <fullName evidence="2">Uncharacterized protein</fullName>
    </submittedName>
</protein>
<dbReference type="OrthoDB" id="9996331at2759"/>
<keyword evidence="3" id="KW-1185">Reference proteome</keyword>
<reference evidence="2 3" key="1">
    <citation type="journal article" date="2019" name="Sci. Rep.">
        <title>Orb-weaving spider Araneus ventricosus genome elucidates the spidroin gene catalogue.</title>
        <authorList>
            <person name="Kono N."/>
            <person name="Nakamura H."/>
            <person name="Ohtoshi R."/>
            <person name="Moran D.A.P."/>
            <person name="Shinohara A."/>
            <person name="Yoshida Y."/>
            <person name="Fujiwara M."/>
            <person name="Mori M."/>
            <person name="Tomita M."/>
            <person name="Arakawa K."/>
        </authorList>
    </citation>
    <scope>NUCLEOTIDE SEQUENCE [LARGE SCALE GENOMIC DNA]</scope>
</reference>
<organism evidence="2 3">
    <name type="scientific">Araneus ventricosus</name>
    <name type="common">Orbweaver spider</name>
    <name type="synonym">Epeira ventricosa</name>
    <dbReference type="NCBI Taxonomy" id="182803"/>
    <lineage>
        <taxon>Eukaryota</taxon>
        <taxon>Metazoa</taxon>
        <taxon>Ecdysozoa</taxon>
        <taxon>Arthropoda</taxon>
        <taxon>Chelicerata</taxon>
        <taxon>Arachnida</taxon>
        <taxon>Araneae</taxon>
        <taxon>Araneomorphae</taxon>
        <taxon>Entelegynae</taxon>
        <taxon>Araneoidea</taxon>
        <taxon>Araneidae</taxon>
        <taxon>Araneus</taxon>
    </lineage>
</organism>
<evidence type="ECO:0000256" key="1">
    <source>
        <dbReference type="SAM" id="SignalP"/>
    </source>
</evidence>
<dbReference type="AlphaFoldDB" id="A0A4Y2NZR7"/>
<dbReference type="EMBL" id="BGPR01010088">
    <property type="protein sequence ID" value="GBN44173.1"/>
    <property type="molecule type" value="Genomic_DNA"/>
</dbReference>
<feature type="signal peptide" evidence="1">
    <location>
        <begin position="1"/>
        <end position="21"/>
    </location>
</feature>
<name>A0A4Y2NZR7_ARAVE</name>
<comment type="caution">
    <text evidence="2">The sequence shown here is derived from an EMBL/GenBank/DDBJ whole genome shotgun (WGS) entry which is preliminary data.</text>
</comment>
<accession>A0A4Y2NZR7</accession>
<feature type="chain" id="PRO_5021490146" evidence="1">
    <location>
        <begin position="22"/>
        <end position="94"/>
    </location>
</feature>